<dbReference type="OrthoDB" id="4763983at2"/>
<accession>A0A3P8K297</accession>
<dbReference type="PROSITE" id="PS51257">
    <property type="entry name" value="PROKAR_LIPOPROTEIN"/>
    <property type="match status" value="1"/>
</dbReference>
<evidence type="ECO:0000313" key="3">
    <source>
        <dbReference type="Proteomes" id="UP000271626"/>
    </source>
</evidence>
<evidence type="ECO:0000313" key="2">
    <source>
        <dbReference type="EMBL" id="VDR39154.1"/>
    </source>
</evidence>
<sequence>MKKFMTLVAVVATVTGCDPGSGTRAPSYSVPTGAHVSEATAPPPGTSTSTAAAPSYSVPPEPGPDCDAAEVRDLDPVAPVACVLLSPSFPGLRFEYSDTAAVRGYEGREQRIVVRDGARVVQTITERVVAAYRTPPFVQRFANDGAGQLLVVTTTGGSGGSGMAVWRARGPKGPFVRGGELFGFPSRVATTDEGFSAMYAHSSAVSGVYTIFRFDGDRVVELLDLPVAAAGAGATPSDGNGPVVTNDRTNCRAVQATPEQARALEQAGVTVAGVGEHFCRQTWVGRTYSG</sequence>
<name>A0A3P8K297_TSUPA</name>
<dbReference type="RefSeq" id="WP_126196290.1">
    <property type="nucleotide sequence ID" value="NZ_CP085954.1"/>
</dbReference>
<dbReference type="Proteomes" id="UP000271626">
    <property type="component" value="Chromosome"/>
</dbReference>
<reference evidence="2 3" key="1">
    <citation type="submission" date="2018-12" db="EMBL/GenBank/DDBJ databases">
        <authorList>
            <consortium name="Pathogen Informatics"/>
        </authorList>
    </citation>
    <scope>NUCLEOTIDE SEQUENCE [LARGE SCALE GENOMIC DNA]</scope>
    <source>
        <strain evidence="2 3">NCTC10741</strain>
    </source>
</reference>
<gene>
    <name evidence="2" type="ORF">NCTC10741_02291</name>
</gene>
<evidence type="ECO:0000256" key="1">
    <source>
        <dbReference type="SAM" id="MobiDB-lite"/>
    </source>
</evidence>
<evidence type="ECO:0008006" key="4">
    <source>
        <dbReference type="Google" id="ProtNLM"/>
    </source>
</evidence>
<feature type="region of interest" description="Disordered" evidence="1">
    <location>
        <begin position="20"/>
        <end position="65"/>
    </location>
</feature>
<dbReference type="AlphaFoldDB" id="A0A3P8K297"/>
<feature type="compositionally biased region" description="Low complexity" evidence="1">
    <location>
        <begin position="46"/>
        <end position="56"/>
    </location>
</feature>
<dbReference type="EMBL" id="LR131273">
    <property type="protein sequence ID" value="VDR39154.1"/>
    <property type="molecule type" value="Genomic_DNA"/>
</dbReference>
<organism evidence="2 3">
    <name type="scientific">Tsukamurella paurometabola</name>
    <name type="common">Corynebacterium paurometabolum</name>
    <dbReference type="NCBI Taxonomy" id="2061"/>
    <lineage>
        <taxon>Bacteria</taxon>
        <taxon>Bacillati</taxon>
        <taxon>Actinomycetota</taxon>
        <taxon>Actinomycetes</taxon>
        <taxon>Mycobacteriales</taxon>
        <taxon>Tsukamurellaceae</taxon>
        <taxon>Tsukamurella</taxon>
    </lineage>
</organism>
<proteinExistence type="predicted"/>
<protein>
    <recommendedName>
        <fullName evidence="4">Lipoprotein</fullName>
    </recommendedName>
</protein>